<comment type="similarity">
    <text evidence="1">Belongs to the thiolase-like superfamily. Thiolase family.</text>
</comment>
<keyword evidence="7" id="KW-1185">Reference proteome</keyword>
<dbReference type="InterPro" id="IPR055140">
    <property type="entry name" value="Thiolase_C_2"/>
</dbReference>
<dbReference type="InterPro" id="IPR016039">
    <property type="entry name" value="Thiolase-like"/>
</dbReference>
<keyword evidence="3" id="KW-0012">Acyltransferase</keyword>
<dbReference type="PANTHER" id="PTHR18919">
    <property type="entry name" value="ACETYL-COA C-ACYLTRANSFERASE"/>
    <property type="match status" value="1"/>
</dbReference>
<dbReference type="InterPro" id="IPR040771">
    <property type="entry name" value="TLP1_add_C"/>
</dbReference>
<dbReference type="SUPFAM" id="SSF53901">
    <property type="entry name" value="Thiolase-like"/>
    <property type="match status" value="1"/>
</dbReference>
<name>A0ABX1GBL2_9GAMM</name>
<feature type="domain" description="Thiolase-like protein type 1 additional C-terminal" evidence="4">
    <location>
        <begin position="447"/>
        <end position="515"/>
    </location>
</feature>
<dbReference type="Gene3D" id="3.40.47.10">
    <property type="match status" value="1"/>
</dbReference>
<dbReference type="Pfam" id="PF22691">
    <property type="entry name" value="Thiolase_C_1"/>
    <property type="match status" value="1"/>
</dbReference>
<dbReference type="Pfam" id="PF18313">
    <property type="entry name" value="TLP1_add_C"/>
    <property type="match status" value="1"/>
</dbReference>
<proteinExistence type="inferred from homology"/>
<dbReference type="Gene3D" id="2.40.50.840">
    <property type="match status" value="1"/>
</dbReference>
<evidence type="ECO:0000313" key="7">
    <source>
        <dbReference type="Proteomes" id="UP000765845"/>
    </source>
</evidence>
<organism evidence="6 7">
    <name type="scientific">Spongiibacter thalassae</name>
    <dbReference type="NCBI Taxonomy" id="2721624"/>
    <lineage>
        <taxon>Bacteria</taxon>
        <taxon>Pseudomonadati</taxon>
        <taxon>Pseudomonadota</taxon>
        <taxon>Gammaproteobacteria</taxon>
        <taxon>Cellvibrionales</taxon>
        <taxon>Spongiibacteraceae</taxon>
        <taxon>Spongiibacter</taxon>
    </lineage>
</organism>
<evidence type="ECO:0000256" key="1">
    <source>
        <dbReference type="ARBA" id="ARBA00010982"/>
    </source>
</evidence>
<protein>
    <submittedName>
        <fullName evidence="6">Acetyl-CoA acetyltransferase</fullName>
    </submittedName>
</protein>
<evidence type="ECO:0000259" key="4">
    <source>
        <dbReference type="Pfam" id="PF18313"/>
    </source>
</evidence>
<evidence type="ECO:0000256" key="3">
    <source>
        <dbReference type="ARBA" id="ARBA00023315"/>
    </source>
</evidence>
<reference evidence="6 7" key="1">
    <citation type="submission" date="2020-04" db="EMBL/GenBank/DDBJ databases">
        <authorList>
            <person name="Yoon J."/>
        </authorList>
    </citation>
    <scope>NUCLEOTIDE SEQUENCE [LARGE SCALE GENOMIC DNA]</scope>
    <source>
        <strain evidence="6 7">KMU-166</strain>
    </source>
</reference>
<evidence type="ECO:0000259" key="5">
    <source>
        <dbReference type="Pfam" id="PF22691"/>
    </source>
</evidence>
<evidence type="ECO:0000256" key="2">
    <source>
        <dbReference type="ARBA" id="ARBA00022679"/>
    </source>
</evidence>
<dbReference type="EMBL" id="JAAWWK010000001">
    <property type="protein sequence ID" value="NKI15873.1"/>
    <property type="molecule type" value="Genomic_DNA"/>
</dbReference>
<keyword evidence="2" id="KW-0808">Transferase</keyword>
<evidence type="ECO:0000313" key="6">
    <source>
        <dbReference type="EMBL" id="NKI15873.1"/>
    </source>
</evidence>
<gene>
    <name evidence="6" type="ORF">HCU74_00440</name>
</gene>
<dbReference type="PANTHER" id="PTHR18919:SF139">
    <property type="entry name" value="THIOLASE-LIKE PROTEIN TYPE 1 ADDITIONAL C-TERMINAL DOMAIN-CONTAINING PROTEIN"/>
    <property type="match status" value="1"/>
</dbReference>
<accession>A0ABX1GBL2</accession>
<comment type="caution">
    <text evidence="6">The sequence shown here is derived from an EMBL/GenBank/DDBJ whole genome shotgun (WGS) entry which is preliminary data.</text>
</comment>
<sequence>MAPFNLYQLPVWEQAKYMNTTPILVGSGQVVQRDIDASDSAKSPVELAAEAAQLALRDTFCGELIHHIDTLAMVRLFMDSAGVFTHPFGSCNKPPLSVAQRIGARPERLIYGAEGGQSPQRFVNELAQSIRGGKAKAAIICGAEATHAMKTALRRNWALDWSENISGDIEDRGYRPLQNPLERAHGITFPPQVYALFENAWRHRHGLSVAEHKCVMAKLFARFSAVASNNPYSQFPYARSEEFLATDSDDNYPINIPYNKWLIAQDAVSQGAAVVMTSVGIAEELGIPNSQWVYLHGQGDADDSWVSGRRDLAASEAVVRAVGEALASAGKCVNDIDLLDIYSCFPIAVITVCEALGLEIDSTKELTVTGGLPYFGGAGNNYSLHAVAEMTSRLRKSPGQYGLVSANGGYLSKQSVGIYSTTPPLPNVNTLYSSAKIEPDVVPGDTDVVAMYEGVGHVESYSLVYKKGQPASAFIIGRCMGGDRRFLAVVQKDDVETLKAVEASEFIGRKVNVEHRDNINVFKLSR</sequence>
<dbReference type="Proteomes" id="UP000765845">
    <property type="component" value="Unassembled WGS sequence"/>
</dbReference>
<dbReference type="RefSeq" id="WP_168448431.1">
    <property type="nucleotide sequence ID" value="NZ_JAAWWK010000001.1"/>
</dbReference>
<feature type="domain" description="Thiolase C-terminal" evidence="5">
    <location>
        <begin position="304"/>
        <end position="420"/>
    </location>
</feature>